<keyword evidence="3 5" id="KW-0067">ATP-binding</keyword>
<dbReference type="PROSITE" id="PS50893">
    <property type="entry name" value="ABC_TRANSPORTER_2"/>
    <property type="match status" value="1"/>
</dbReference>
<dbReference type="CDD" id="cd03255">
    <property type="entry name" value="ABC_MJ0796_LolCDE_FtsE"/>
    <property type="match status" value="1"/>
</dbReference>
<dbReference type="SUPFAM" id="SSF52540">
    <property type="entry name" value="P-loop containing nucleoside triphosphate hydrolases"/>
    <property type="match status" value="1"/>
</dbReference>
<reference evidence="5 6" key="1">
    <citation type="submission" date="2017-10" db="EMBL/GenBank/DDBJ databases">
        <title>Sequencing the genomes of 1000 actinobacteria strains.</title>
        <authorList>
            <person name="Klenk H.-P."/>
        </authorList>
    </citation>
    <scope>NUCLEOTIDE SEQUENCE [LARGE SCALE GENOMIC DNA]</scope>
    <source>
        <strain evidence="5 6">DSM 20688</strain>
    </source>
</reference>
<dbReference type="RefSeq" id="WP_048379968.1">
    <property type="nucleotide sequence ID" value="NZ_LDYE01000006.1"/>
</dbReference>
<dbReference type="SMART" id="SM00382">
    <property type="entry name" value="AAA"/>
    <property type="match status" value="1"/>
</dbReference>
<accession>A0A2A9DKJ2</accession>
<dbReference type="InterPro" id="IPR003439">
    <property type="entry name" value="ABC_transporter-like_ATP-bd"/>
</dbReference>
<gene>
    <name evidence="5" type="ORF">ATK06_0318</name>
</gene>
<name>A0A2A9DKJ2_9CORY</name>
<dbReference type="EMBL" id="PDJF01000001">
    <property type="protein sequence ID" value="PFG27267.1"/>
    <property type="molecule type" value="Genomic_DNA"/>
</dbReference>
<dbReference type="STRING" id="1724.GCA_001044175_01600"/>
<dbReference type="InterPro" id="IPR015854">
    <property type="entry name" value="ABC_transpr_LolD-like"/>
</dbReference>
<dbReference type="InterPro" id="IPR003593">
    <property type="entry name" value="AAA+_ATPase"/>
</dbReference>
<dbReference type="GO" id="GO:0022857">
    <property type="term" value="F:transmembrane transporter activity"/>
    <property type="evidence" value="ECO:0007669"/>
    <property type="project" value="TreeGrafter"/>
</dbReference>
<dbReference type="PANTHER" id="PTHR24220:SF685">
    <property type="entry name" value="ABC TRANSPORTER RELATED"/>
    <property type="match status" value="1"/>
</dbReference>
<dbReference type="GO" id="GO:0016887">
    <property type="term" value="F:ATP hydrolysis activity"/>
    <property type="evidence" value="ECO:0007669"/>
    <property type="project" value="InterPro"/>
</dbReference>
<dbReference type="PROSITE" id="PS00211">
    <property type="entry name" value="ABC_TRANSPORTER_1"/>
    <property type="match status" value="1"/>
</dbReference>
<keyword evidence="2" id="KW-0547">Nucleotide-binding</keyword>
<organism evidence="5 6">
    <name type="scientific">Corynebacterium renale</name>
    <dbReference type="NCBI Taxonomy" id="1724"/>
    <lineage>
        <taxon>Bacteria</taxon>
        <taxon>Bacillati</taxon>
        <taxon>Actinomycetota</taxon>
        <taxon>Actinomycetes</taxon>
        <taxon>Mycobacteriales</taxon>
        <taxon>Corynebacteriaceae</taxon>
        <taxon>Corynebacterium</taxon>
    </lineage>
</organism>
<dbReference type="OrthoDB" id="9802264at2"/>
<evidence type="ECO:0000256" key="1">
    <source>
        <dbReference type="ARBA" id="ARBA00022448"/>
    </source>
</evidence>
<comment type="caution">
    <text evidence="5">The sequence shown here is derived from an EMBL/GenBank/DDBJ whole genome shotgun (WGS) entry which is preliminary data.</text>
</comment>
<evidence type="ECO:0000259" key="4">
    <source>
        <dbReference type="PROSITE" id="PS50893"/>
    </source>
</evidence>
<keyword evidence="1" id="KW-0813">Transport</keyword>
<dbReference type="PANTHER" id="PTHR24220">
    <property type="entry name" value="IMPORT ATP-BINDING PROTEIN"/>
    <property type="match status" value="1"/>
</dbReference>
<evidence type="ECO:0000313" key="5">
    <source>
        <dbReference type="EMBL" id="PFG27267.1"/>
    </source>
</evidence>
<evidence type="ECO:0000256" key="3">
    <source>
        <dbReference type="ARBA" id="ARBA00022840"/>
    </source>
</evidence>
<protein>
    <submittedName>
        <fullName evidence="5">Putative ABC transport system ATP-binding protein</fullName>
    </submittedName>
</protein>
<feature type="domain" description="ABC transporter" evidence="4">
    <location>
        <begin position="3"/>
        <end position="218"/>
    </location>
</feature>
<dbReference type="InterPro" id="IPR017911">
    <property type="entry name" value="MacB-like_ATP-bd"/>
</dbReference>
<keyword evidence="6" id="KW-1185">Reference proteome</keyword>
<dbReference type="Gene3D" id="3.40.50.300">
    <property type="entry name" value="P-loop containing nucleotide triphosphate hydrolases"/>
    <property type="match status" value="1"/>
</dbReference>
<dbReference type="GO" id="GO:0005886">
    <property type="term" value="C:plasma membrane"/>
    <property type="evidence" value="ECO:0007669"/>
    <property type="project" value="TreeGrafter"/>
</dbReference>
<dbReference type="AlphaFoldDB" id="A0A2A9DKJ2"/>
<dbReference type="Pfam" id="PF00005">
    <property type="entry name" value="ABC_tran"/>
    <property type="match status" value="1"/>
</dbReference>
<sequence>MSLELRDITVTFPDGESTITPLDGVNLTLEPGTVTVVTGESGSGKSTLLSVAAGLLEPTSGTATLDGEPINETVRRDKIGLVFQRPNLLASLTVREQLLITNHIRGEALDEKRADAVLHEVGMEAMANKQVQKLSGGQQQRVNIARAMMGDPVAVLADEPTSALDPSLSGEIMELIARFTRERGLATLIITHDHSQLGIADRVFELHAGVLKEPVASA</sequence>
<proteinExistence type="predicted"/>
<dbReference type="Proteomes" id="UP000221653">
    <property type="component" value="Unassembled WGS sequence"/>
</dbReference>
<dbReference type="InterPro" id="IPR027417">
    <property type="entry name" value="P-loop_NTPase"/>
</dbReference>
<evidence type="ECO:0000313" key="6">
    <source>
        <dbReference type="Proteomes" id="UP000221653"/>
    </source>
</evidence>
<evidence type="ECO:0000256" key="2">
    <source>
        <dbReference type="ARBA" id="ARBA00022741"/>
    </source>
</evidence>
<dbReference type="GO" id="GO:0005524">
    <property type="term" value="F:ATP binding"/>
    <property type="evidence" value="ECO:0007669"/>
    <property type="project" value="UniProtKB-KW"/>
</dbReference>
<dbReference type="InterPro" id="IPR017871">
    <property type="entry name" value="ABC_transporter-like_CS"/>
</dbReference>